<keyword evidence="8" id="KW-1185">Reference proteome</keyword>
<feature type="transmembrane region" description="Helical" evidence="7">
    <location>
        <begin position="374"/>
        <end position="393"/>
    </location>
</feature>
<dbReference type="Gene3D" id="1.20.1640.10">
    <property type="entry name" value="Multidrug efflux transporter AcrB transmembrane domain"/>
    <property type="match status" value="1"/>
</dbReference>
<feature type="transmembrane region" description="Helical" evidence="7">
    <location>
        <begin position="276"/>
        <end position="309"/>
    </location>
</feature>
<comment type="similarity">
    <text evidence="2">Belongs to the patched family.</text>
</comment>
<keyword evidence="3 7" id="KW-0812">Transmembrane</keyword>
<evidence type="ECO:0000313" key="9">
    <source>
        <dbReference type="WBParaSite" id="nRc.2.0.1.t24784-RA"/>
    </source>
</evidence>
<dbReference type="GO" id="GO:0005886">
    <property type="term" value="C:plasma membrane"/>
    <property type="evidence" value="ECO:0007669"/>
    <property type="project" value="TreeGrafter"/>
</dbReference>
<dbReference type="GO" id="GO:0045879">
    <property type="term" value="P:negative regulation of smoothened signaling pathway"/>
    <property type="evidence" value="ECO:0007669"/>
    <property type="project" value="TreeGrafter"/>
</dbReference>
<evidence type="ECO:0000256" key="1">
    <source>
        <dbReference type="ARBA" id="ARBA00004141"/>
    </source>
</evidence>
<evidence type="ECO:0000313" key="8">
    <source>
        <dbReference type="Proteomes" id="UP000887565"/>
    </source>
</evidence>
<keyword evidence="5 7" id="KW-0472">Membrane</keyword>
<dbReference type="PANTHER" id="PTHR46022">
    <property type="entry name" value="PROTEIN PATCHED"/>
    <property type="match status" value="1"/>
</dbReference>
<dbReference type="WBParaSite" id="nRc.2.0.1.t24784-RA">
    <property type="protein sequence ID" value="nRc.2.0.1.t24784-RA"/>
    <property type="gene ID" value="nRc.2.0.1.g24784"/>
</dbReference>
<dbReference type="Proteomes" id="UP000887565">
    <property type="component" value="Unplaced"/>
</dbReference>
<keyword evidence="4 7" id="KW-1133">Transmembrane helix</keyword>
<dbReference type="GO" id="GO:0005119">
    <property type="term" value="F:smoothened binding"/>
    <property type="evidence" value="ECO:0007669"/>
    <property type="project" value="TreeGrafter"/>
</dbReference>
<name>A0A915JF16_ROMCU</name>
<evidence type="ECO:0000256" key="5">
    <source>
        <dbReference type="ARBA" id="ARBA00023136"/>
    </source>
</evidence>
<dbReference type="GO" id="GO:0008158">
    <property type="term" value="F:hedgehog receptor activity"/>
    <property type="evidence" value="ECO:0007669"/>
    <property type="project" value="TreeGrafter"/>
</dbReference>
<sequence length="447" mass="50130">LTDVLPKNTPPYAFLDARQAYFSFYPFNIILKGPLDIANNQHMIRKFHDSIKEIPYIVKSDQNLQQSTTGVGDQLLFANPSVSQTGSSSQFWLQLMSEWLTDLQSKFDADFEAGLINRHGLVQNRSESVSPEAVLAYKLLCNHGDEISRNRVGNTRLVDKDGIVNPEGFYNYLTAWYYADQMTYYVSQANLLPVPPFWQSDDKLRQNNIKIPPAPIPVYSQIPYFLNKLVDTPSIIDMIIKVRGVCDEYANLGLSVFPDGIPFTFWEQYLHLKRNLLIALSVVIGAVFLVNTLLLMSVWMATLVVVILISMEIELAGFMGIVGLKLNAVSGVSLITAVGICVESTVHVALCFLTSLGSRNRRMTSTLEHVTVPVFHGGLSTLLGVVMLAFSEFEFVFRYFFMVLSALIVLGIFNGLCVFPVLLSMFGPKSEVNTFLVFIENIFCRPN</sequence>
<keyword evidence="6" id="KW-0325">Glycoprotein</keyword>
<organism evidence="8 9">
    <name type="scientific">Romanomermis culicivorax</name>
    <name type="common">Nematode worm</name>
    <dbReference type="NCBI Taxonomy" id="13658"/>
    <lineage>
        <taxon>Eukaryota</taxon>
        <taxon>Metazoa</taxon>
        <taxon>Ecdysozoa</taxon>
        <taxon>Nematoda</taxon>
        <taxon>Enoplea</taxon>
        <taxon>Dorylaimia</taxon>
        <taxon>Mermithida</taxon>
        <taxon>Mermithoidea</taxon>
        <taxon>Mermithidae</taxon>
        <taxon>Romanomermis</taxon>
    </lineage>
</organism>
<evidence type="ECO:0000256" key="2">
    <source>
        <dbReference type="ARBA" id="ARBA00005585"/>
    </source>
</evidence>
<proteinExistence type="inferred from homology"/>
<feature type="transmembrane region" description="Helical" evidence="7">
    <location>
        <begin position="399"/>
        <end position="423"/>
    </location>
</feature>
<reference evidence="9" key="1">
    <citation type="submission" date="2022-11" db="UniProtKB">
        <authorList>
            <consortium name="WormBaseParasite"/>
        </authorList>
    </citation>
    <scope>IDENTIFICATION</scope>
</reference>
<accession>A0A915JF16</accession>
<evidence type="ECO:0000256" key="4">
    <source>
        <dbReference type="ARBA" id="ARBA00022989"/>
    </source>
</evidence>
<dbReference type="OMA" id="IENIFCR"/>
<protein>
    <submittedName>
        <fullName evidence="9">Uncharacterized protein</fullName>
    </submittedName>
</protein>
<comment type="subcellular location">
    <subcellularLocation>
        <location evidence="1">Membrane</location>
        <topology evidence="1">Multi-pass membrane protein</topology>
    </subcellularLocation>
</comment>
<evidence type="ECO:0000256" key="6">
    <source>
        <dbReference type="ARBA" id="ARBA00023180"/>
    </source>
</evidence>
<evidence type="ECO:0000256" key="3">
    <source>
        <dbReference type="ARBA" id="ARBA00022692"/>
    </source>
</evidence>
<dbReference type="PANTHER" id="PTHR46022:SF1">
    <property type="entry name" value="PROTEIN PATCHED"/>
    <property type="match status" value="1"/>
</dbReference>
<evidence type="ECO:0000256" key="7">
    <source>
        <dbReference type="SAM" id="Phobius"/>
    </source>
</evidence>
<feature type="transmembrane region" description="Helical" evidence="7">
    <location>
        <begin position="329"/>
        <end position="353"/>
    </location>
</feature>
<dbReference type="AlphaFoldDB" id="A0A915JF16"/>
<dbReference type="GO" id="GO:0097108">
    <property type="term" value="F:hedgehog family protein binding"/>
    <property type="evidence" value="ECO:0007669"/>
    <property type="project" value="TreeGrafter"/>
</dbReference>
<dbReference type="SUPFAM" id="SSF82866">
    <property type="entry name" value="Multidrug efflux transporter AcrB transmembrane domain"/>
    <property type="match status" value="1"/>
</dbReference>